<dbReference type="EMBL" id="BGZI01000043">
    <property type="protein sequence ID" value="GBO90465.1"/>
    <property type="molecule type" value="Genomic_DNA"/>
</dbReference>
<dbReference type="AlphaFoldDB" id="A0A5M3Q5P9"/>
<evidence type="ECO:0000313" key="1">
    <source>
        <dbReference type="EMBL" id="GBO90465.1"/>
    </source>
</evidence>
<sequence length="125" mass="13618">MGGSLAPVRVAGFTWNGWQPSAVYAGIGRITQKAKPVREVLIGGKPLLQHELKCPGIAENSDSLDCSEYVALVDWIKAVEREDARWKPKSGLFTSQLVRASLDGQPATIEFLEAEFSVNFDALLS</sequence>
<organism evidence="1 2">
    <name type="scientific">Marinobacter salsuginis</name>
    <dbReference type="NCBI Taxonomy" id="418719"/>
    <lineage>
        <taxon>Bacteria</taxon>
        <taxon>Pseudomonadati</taxon>
        <taxon>Pseudomonadota</taxon>
        <taxon>Gammaproteobacteria</taxon>
        <taxon>Pseudomonadales</taxon>
        <taxon>Marinobacteraceae</taxon>
        <taxon>Marinobacter</taxon>
    </lineage>
</organism>
<dbReference type="Proteomes" id="UP000387223">
    <property type="component" value="Unassembled WGS sequence"/>
</dbReference>
<proteinExistence type="predicted"/>
<protein>
    <submittedName>
        <fullName evidence="1">Uncharacterized protein</fullName>
    </submittedName>
</protein>
<evidence type="ECO:0000313" key="2">
    <source>
        <dbReference type="Proteomes" id="UP000387223"/>
    </source>
</evidence>
<reference evidence="1 2" key="1">
    <citation type="journal article" date="2019" name="J. Gen. Appl. Microbiol.">
        <title>Aerobic degradation of cis-dichloroethene by the marine bacterium Marinobacter salsuginis strain 5N-3.</title>
        <authorList>
            <person name="Inoue Y."/>
            <person name="Fukunaga Y."/>
            <person name="Katsumata H."/>
            <person name="Ohji S."/>
            <person name="Hosoyama A."/>
            <person name="Mori K."/>
            <person name="Ando K."/>
        </authorList>
    </citation>
    <scope>NUCLEOTIDE SEQUENCE [LARGE SCALE GENOMIC DNA]</scope>
    <source>
        <strain evidence="1 2">NBRC 109114</strain>
    </source>
</reference>
<gene>
    <name evidence="1" type="ORF">MSSD14B_41330</name>
</gene>
<accession>A0A5M3Q5P9</accession>
<comment type="caution">
    <text evidence="1">The sequence shown here is derived from an EMBL/GenBank/DDBJ whole genome shotgun (WGS) entry which is preliminary data.</text>
</comment>
<name>A0A5M3Q5P9_9GAMM</name>